<proteinExistence type="predicted"/>
<dbReference type="GO" id="GO:0003677">
    <property type="term" value="F:DNA binding"/>
    <property type="evidence" value="ECO:0007669"/>
    <property type="project" value="UniProtKB-KW"/>
</dbReference>
<keyword evidence="6" id="KW-0238">DNA-binding</keyword>
<name>I4Z4P4_9HYPH</name>
<evidence type="ECO:0000256" key="3">
    <source>
        <dbReference type="ARBA" id="ARBA00023163"/>
    </source>
</evidence>
<dbReference type="AlphaFoldDB" id="I4Z4P4"/>
<reference evidence="6 7" key="1">
    <citation type="submission" date="2012-02" db="EMBL/GenBank/DDBJ databases">
        <title>Improved High-Quality Draft sequence of Microvirga sp. WSM3557.</title>
        <authorList>
            <consortium name="US DOE Joint Genome Institute"/>
            <person name="Lucas S."/>
            <person name="Han J."/>
            <person name="Lapidus A."/>
            <person name="Cheng J.-F."/>
            <person name="Goodwin L."/>
            <person name="Pitluck S."/>
            <person name="Peters L."/>
            <person name="Zhang X."/>
            <person name="Detter J.C."/>
            <person name="Han C."/>
            <person name="Tapia R."/>
            <person name="Land M."/>
            <person name="Hauser L."/>
            <person name="Kyrpides N."/>
            <person name="Ivanova N."/>
            <person name="Pagani I."/>
            <person name="Brau L."/>
            <person name="Yates R."/>
            <person name="O'Hara G."/>
            <person name="Rui T."/>
            <person name="Howieson J."/>
            <person name="Reeve W."/>
            <person name="Woyke T."/>
        </authorList>
    </citation>
    <scope>NUCLEOTIDE SEQUENCE [LARGE SCALE GENOMIC DNA]</scope>
    <source>
        <strain evidence="6 7">WSM3557</strain>
    </source>
</reference>
<evidence type="ECO:0000313" key="7">
    <source>
        <dbReference type="Proteomes" id="UP000003947"/>
    </source>
</evidence>
<gene>
    <name evidence="6" type="ORF">MicloDRAFT_00001760</name>
</gene>
<dbReference type="PROSITE" id="PS50110">
    <property type="entry name" value="RESPONSE_REGULATORY"/>
    <property type="match status" value="1"/>
</dbReference>
<dbReference type="InterPro" id="IPR001789">
    <property type="entry name" value="Sig_transdc_resp-reg_receiver"/>
</dbReference>
<dbReference type="PANTHER" id="PTHR44591">
    <property type="entry name" value="STRESS RESPONSE REGULATOR PROTEIN 1"/>
    <property type="match status" value="1"/>
</dbReference>
<protein>
    <submittedName>
        <fullName evidence="6">Response regulator with CheY-like receiver, AAA-type ATPase, and DNA-binding domains</fullName>
    </submittedName>
</protein>
<dbReference type="PATRIC" id="fig|864069.3.peg.185"/>
<feature type="modified residue" description="4-aspartylphosphate" evidence="4">
    <location>
        <position position="52"/>
    </location>
</feature>
<keyword evidence="1 4" id="KW-0597">Phosphoprotein</keyword>
<dbReference type="Gene3D" id="3.40.50.2300">
    <property type="match status" value="1"/>
</dbReference>
<dbReference type="InterPro" id="IPR011006">
    <property type="entry name" value="CheY-like_superfamily"/>
</dbReference>
<evidence type="ECO:0000256" key="2">
    <source>
        <dbReference type="ARBA" id="ARBA00023015"/>
    </source>
</evidence>
<organism evidence="6 7">
    <name type="scientific">Microvirga lotononidis</name>
    <dbReference type="NCBI Taxonomy" id="864069"/>
    <lineage>
        <taxon>Bacteria</taxon>
        <taxon>Pseudomonadati</taxon>
        <taxon>Pseudomonadota</taxon>
        <taxon>Alphaproteobacteria</taxon>
        <taxon>Hyphomicrobiales</taxon>
        <taxon>Methylobacteriaceae</taxon>
        <taxon>Microvirga</taxon>
    </lineage>
</organism>
<feature type="domain" description="Response regulatory" evidence="5">
    <location>
        <begin position="2"/>
        <end position="114"/>
    </location>
</feature>
<evidence type="ECO:0000259" key="5">
    <source>
        <dbReference type="PROSITE" id="PS50110"/>
    </source>
</evidence>
<sequence>MRVLVVDDDANIRDILVEALTDDGLEVVQAASGEEALHYLTVTPPIDVLFTDIRMPGGVNGWELARRFRAASPSIGVVYASGYVEDGQDLVPGGIFLDKPARIADLLPALLAAKDSG</sequence>
<dbReference type="HOGENOM" id="CLU_000445_69_8_5"/>
<dbReference type="InterPro" id="IPR050595">
    <property type="entry name" value="Bact_response_regulator"/>
</dbReference>
<evidence type="ECO:0000256" key="1">
    <source>
        <dbReference type="ARBA" id="ARBA00022553"/>
    </source>
</evidence>
<dbReference type="PANTHER" id="PTHR44591:SF3">
    <property type="entry name" value="RESPONSE REGULATORY DOMAIN-CONTAINING PROTEIN"/>
    <property type="match status" value="1"/>
</dbReference>
<dbReference type="Pfam" id="PF00072">
    <property type="entry name" value="Response_reg"/>
    <property type="match status" value="1"/>
</dbReference>
<dbReference type="Proteomes" id="UP000003947">
    <property type="component" value="Unassembled WGS sequence"/>
</dbReference>
<dbReference type="SUPFAM" id="SSF52172">
    <property type="entry name" value="CheY-like"/>
    <property type="match status" value="1"/>
</dbReference>
<keyword evidence="3" id="KW-0804">Transcription</keyword>
<dbReference type="SMART" id="SM00448">
    <property type="entry name" value="REC"/>
    <property type="match status" value="1"/>
</dbReference>
<evidence type="ECO:0000256" key="4">
    <source>
        <dbReference type="PROSITE-ProRule" id="PRU00169"/>
    </source>
</evidence>
<dbReference type="RefSeq" id="WP_009488654.1">
    <property type="nucleotide sequence ID" value="NZ_CP141049.1"/>
</dbReference>
<keyword evidence="7" id="KW-1185">Reference proteome</keyword>
<dbReference type="STRING" id="864069.MicloDRAFT_00001760"/>
<keyword evidence="2" id="KW-0805">Transcription regulation</keyword>
<dbReference type="GO" id="GO:0000160">
    <property type="term" value="P:phosphorelay signal transduction system"/>
    <property type="evidence" value="ECO:0007669"/>
    <property type="project" value="InterPro"/>
</dbReference>
<accession>I4Z4P4</accession>
<evidence type="ECO:0000313" key="6">
    <source>
        <dbReference type="EMBL" id="EIM31186.1"/>
    </source>
</evidence>
<dbReference type="eggNOG" id="COG0784">
    <property type="taxonomic scope" value="Bacteria"/>
</dbReference>
<dbReference type="EMBL" id="JH660633">
    <property type="protein sequence ID" value="EIM31186.1"/>
    <property type="molecule type" value="Genomic_DNA"/>
</dbReference>